<evidence type="ECO:0000256" key="2">
    <source>
        <dbReference type="ARBA" id="ARBA00022692"/>
    </source>
</evidence>
<dbReference type="GeneID" id="37034244"/>
<feature type="region of interest" description="Disordered" evidence="5">
    <location>
        <begin position="421"/>
        <end position="521"/>
    </location>
</feature>
<dbReference type="PANTHER" id="PTHR31310">
    <property type="match status" value="1"/>
</dbReference>
<feature type="transmembrane region" description="Helical" evidence="6">
    <location>
        <begin position="109"/>
        <end position="136"/>
    </location>
</feature>
<reference evidence="8 9" key="1">
    <citation type="journal article" date="2018" name="Mol. Biol. Evol.">
        <title>Broad Genomic Sampling Reveals a Smut Pathogenic Ancestry of the Fungal Clade Ustilaginomycotina.</title>
        <authorList>
            <person name="Kijpornyongpan T."/>
            <person name="Mondo S.J."/>
            <person name="Barry K."/>
            <person name="Sandor L."/>
            <person name="Lee J."/>
            <person name="Lipzen A."/>
            <person name="Pangilinan J."/>
            <person name="LaButti K."/>
            <person name="Hainaut M."/>
            <person name="Henrissat B."/>
            <person name="Grigoriev I.V."/>
            <person name="Spatafora J.W."/>
            <person name="Aime M.C."/>
        </authorList>
    </citation>
    <scope>NUCLEOTIDE SEQUENCE [LARGE SCALE GENOMIC DNA]</scope>
    <source>
        <strain evidence="8 9">MCA 4658</strain>
    </source>
</reference>
<dbReference type="GO" id="GO:0070916">
    <property type="term" value="C:inositol phosphoceramide synthase complex"/>
    <property type="evidence" value="ECO:0007669"/>
    <property type="project" value="TreeGrafter"/>
</dbReference>
<feature type="transmembrane region" description="Helical" evidence="6">
    <location>
        <begin position="78"/>
        <end position="97"/>
    </location>
</feature>
<dbReference type="PANTHER" id="PTHR31310:SF11">
    <property type="entry name" value="INOSITOL PHOSPHORYLCERAMIDE SYNTHASE CATALYTIC SUBUNIT AUR1"/>
    <property type="match status" value="1"/>
</dbReference>
<feature type="transmembrane region" description="Helical" evidence="6">
    <location>
        <begin position="148"/>
        <end position="164"/>
    </location>
</feature>
<dbReference type="CDD" id="cd03386">
    <property type="entry name" value="PAP2_Aur1_like"/>
    <property type="match status" value="1"/>
</dbReference>
<dbReference type="GO" id="GO:0030148">
    <property type="term" value="P:sphingolipid biosynthetic process"/>
    <property type="evidence" value="ECO:0007669"/>
    <property type="project" value="TreeGrafter"/>
</dbReference>
<name>A0A316W7P6_9BASI</name>
<dbReference type="STRING" id="1522189.A0A316W7P6"/>
<dbReference type="Pfam" id="PF14378">
    <property type="entry name" value="PAP2_3"/>
    <property type="match status" value="1"/>
</dbReference>
<gene>
    <name evidence="8" type="ORF">IE81DRAFT_308551</name>
</gene>
<keyword evidence="9" id="KW-1185">Reference proteome</keyword>
<keyword evidence="4 6" id="KW-0472">Membrane</keyword>
<dbReference type="RefSeq" id="XP_025373077.1">
    <property type="nucleotide sequence ID" value="XM_025512374.1"/>
</dbReference>
<feature type="domain" description="Phosphatidic acid phosphatase type 2/haloperoxidase" evidence="7">
    <location>
        <begin position="208"/>
        <end position="368"/>
    </location>
</feature>
<evidence type="ECO:0000256" key="6">
    <source>
        <dbReference type="SAM" id="Phobius"/>
    </source>
</evidence>
<dbReference type="Proteomes" id="UP000245783">
    <property type="component" value="Unassembled WGS sequence"/>
</dbReference>
<feature type="transmembrane region" description="Helical" evidence="6">
    <location>
        <begin position="287"/>
        <end position="309"/>
    </location>
</feature>
<evidence type="ECO:0000256" key="3">
    <source>
        <dbReference type="ARBA" id="ARBA00022989"/>
    </source>
</evidence>
<evidence type="ECO:0000256" key="4">
    <source>
        <dbReference type="ARBA" id="ARBA00023136"/>
    </source>
</evidence>
<evidence type="ECO:0000313" key="8">
    <source>
        <dbReference type="EMBL" id="PWN45917.1"/>
    </source>
</evidence>
<dbReference type="SMART" id="SM00014">
    <property type="entry name" value="acidPPc"/>
    <property type="match status" value="1"/>
</dbReference>
<comment type="subcellular location">
    <subcellularLocation>
        <location evidence="1">Membrane</location>
        <topology evidence="1">Multi-pass membrane protein</topology>
    </subcellularLocation>
</comment>
<feature type="transmembrane region" description="Helical" evidence="6">
    <location>
        <begin position="329"/>
        <end position="347"/>
    </location>
</feature>
<feature type="transmembrane region" description="Helical" evidence="6">
    <location>
        <begin position="353"/>
        <end position="369"/>
    </location>
</feature>
<dbReference type="FunCoup" id="A0A316W7P6">
    <property type="interactions" value="67"/>
</dbReference>
<dbReference type="Gene3D" id="1.20.144.10">
    <property type="entry name" value="Phosphatidic acid phosphatase type 2/haloperoxidase"/>
    <property type="match status" value="1"/>
</dbReference>
<evidence type="ECO:0000259" key="7">
    <source>
        <dbReference type="SMART" id="SM00014"/>
    </source>
</evidence>
<feature type="transmembrane region" description="Helical" evidence="6">
    <location>
        <begin position="212"/>
        <end position="231"/>
    </location>
</feature>
<dbReference type="EMBL" id="KZ819353">
    <property type="protein sequence ID" value="PWN45917.1"/>
    <property type="molecule type" value="Genomic_DNA"/>
</dbReference>
<dbReference type="InterPro" id="IPR000326">
    <property type="entry name" value="PAP2/HPO"/>
</dbReference>
<dbReference type="InterPro" id="IPR052185">
    <property type="entry name" value="IPC_Synthase-Related"/>
</dbReference>
<evidence type="ECO:0000313" key="9">
    <source>
        <dbReference type="Proteomes" id="UP000245783"/>
    </source>
</evidence>
<protein>
    <submittedName>
        <fullName evidence="8">PAP2-domain-containing protein</fullName>
    </submittedName>
</protein>
<dbReference type="AlphaFoldDB" id="A0A316W7P6"/>
<keyword evidence="2 6" id="KW-0812">Transmembrane</keyword>
<keyword evidence="3 6" id="KW-1133">Transmembrane helix</keyword>
<dbReference type="GO" id="GO:0016020">
    <property type="term" value="C:membrane"/>
    <property type="evidence" value="ECO:0007669"/>
    <property type="project" value="UniProtKB-SubCell"/>
</dbReference>
<dbReference type="OrthoDB" id="5784at2759"/>
<feature type="compositionally biased region" description="Basic and acidic residues" evidence="5">
    <location>
        <begin position="472"/>
        <end position="487"/>
    </location>
</feature>
<feature type="transmembrane region" description="Helical" evidence="6">
    <location>
        <begin position="184"/>
        <end position="205"/>
    </location>
</feature>
<dbReference type="GO" id="GO:0006676">
    <property type="term" value="P:mannosyl diphosphorylinositol ceramide metabolic process"/>
    <property type="evidence" value="ECO:0007669"/>
    <property type="project" value="TreeGrafter"/>
</dbReference>
<organism evidence="8 9">
    <name type="scientific">Ceraceosorus guamensis</name>
    <dbReference type="NCBI Taxonomy" id="1522189"/>
    <lineage>
        <taxon>Eukaryota</taxon>
        <taxon>Fungi</taxon>
        <taxon>Dikarya</taxon>
        <taxon>Basidiomycota</taxon>
        <taxon>Ustilaginomycotina</taxon>
        <taxon>Exobasidiomycetes</taxon>
        <taxon>Ceraceosorales</taxon>
        <taxon>Ceraceosoraceae</taxon>
        <taxon>Ceraceosorus</taxon>
    </lineage>
</organism>
<evidence type="ECO:0000256" key="5">
    <source>
        <dbReference type="SAM" id="MobiDB-lite"/>
    </source>
</evidence>
<dbReference type="InParanoid" id="A0A316W7P6"/>
<evidence type="ECO:0000256" key="1">
    <source>
        <dbReference type="ARBA" id="ARBA00004141"/>
    </source>
</evidence>
<accession>A0A316W7P6</accession>
<dbReference type="InterPro" id="IPR026841">
    <property type="entry name" value="Aur1/Ipt1"/>
</dbReference>
<sequence length="521" mass="57036">MVSSHNAGAGSSAYSPAGGARDQEVHIVLPRALHNLPVALQYLLTRILAAATRLETSTSIPLTISRLRTWKATRGERIKYSFLTGLALGSLYIMKVPSMPLKLFLPASYILALLLPISSQFILPATPILAWLLFYYSSQFLDPASRPHIWVSVLPTLETIWYGASISDILTRFGHPALDILAWLPYGVVHFVAPFVVAALLFVFAPPTATKVFGNAFGFLNLLGVLVQVGFPCAPPWYELREGLTPANYGMKGSPAGLARIDELFGGHGYTLTFTNAPVPFGAFPSLHAGCATMEALFLSYFFPVQLGIPIPGTGTRSARKVLRLDARIVYWSYAAWLYWCTMYLMHHYLVDLVGGGCLATACFYFFLTPEMRFAMEANFSGARPSAAVSTSTALPAATIPDDGFGMRPSIEVARARPSFDKWRESEEQNLAGQNPRGGHARKAENGITDAVELSNLASERERKQGGSLNAKGKENVLFEAAHEENRSVGASRRRNDDNDDDDDWGHELDDDKSSQAPRGR</sequence>
<proteinExistence type="predicted"/>